<evidence type="ECO:0000313" key="4">
    <source>
        <dbReference type="Proteomes" id="UP000057938"/>
    </source>
</evidence>
<dbReference type="CDD" id="cd00586">
    <property type="entry name" value="4HBT"/>
    <property type="match status" value="1"/>
</dbReference>
<dbReference type="AlphaFoldDB" id="A0A0M3TB60"/>
<dbReference type="Proteomes" id="UP000057938">
    <property type="component" value="Chromosome"/>
</dbReference>
<dbReference type="KEGG" id="aep:AMC99_02685"/>
<dbReference type="Gene3D" id="3.10.129.10">
    <property type="entry name" value="Hotdog Thioesterase"/>
    <property type="match status" value="1"/>
</dbReference>
<dbReference type="SUPFAM" id="SSF54637">
    <property type="entry name" value="Thioesterase/thiol ester dehydrase-isomerase"/>
    <property type="match status" value="1"/>
</dbReference>
<dbReference type="InterPro" id="IPR050563">
    <property type="entry name" value="4-hydroxybenzoyl-CoA_TE"/>
</dbReference>
<dbReference type="InterPro" id="IPR029069">
    <property type="entry name" value="HotDog_dom_sf"/>
</dbReference>
<dbReference type="PANTHER" id="PTHR31793:SF27">
    <property type="entry name" value="NOVEL THIOESTERASE SUPERFAMILY DOMAIN AND SAPOSIN A-TYPE DOMAIN CONTAINING PROTEIN (0610012H03RIK)"/>
    <property type="match status" value="1"/>
</dbReference>
<dbReference type="PANTHER" id="PTHR31793">
    <property type="entry name" value="4-HYDROXYBENZOYL-COA THIOESTERASE FAMILY MEMBER"/>
    <property type="match status" value="1"/>
</dbReference>
<evidence type="ECO:0000313" key="3">
    <source>
        <dbReference type="EMBL" id="ALE17956.1"/>
    </source>
</evidence>
<keyword evidence="4" id="KW-1185">Reference proteome</keyword>
<evidence type="ECO:0000256" key="2">
    <source>
        <dbReference type="ARBA" id="ARBA00022801"/>
    </source>
</evidence>
<dbReference type="EMBL" id="CP012669">
    <property type="protein sequence ID" value="ALE17956.1"/>
    <property type="molecule type" value="Genomic_DNA"/>
</dbReference>
<dbReference type="RefSeq" id="WP_061927204.1">
    <property type="nucleotide sequence ID" value="NZ_CP012669.1"/>
</dbReference>
<dbReference type="GO" id="GO:0047617">
    <property type="term" value="F:fatty acyl-CoA hydrolase activity"/>
    <property type="evidence" value="ECO:0007669"/>
    <property type="project" value="TreeGrafter"/>
</dbReference>
<dbReference type="OrthoDB" id="9799036at2"/>
<dbReference type="STRING" id="361183.AMC99_02685"/>
<organism evidence="3 4">
    <name type="scientific">Altererythrobacter epoxidivorans</name>
    <dbReference type="NCBI Taxonomy" id="361183"/>
    <lineage>
        <taxon>Bacteria</taxon>
        <taxon>Pseudomonadati</taxon>
        <taxon>Pseudomonadota</taxon>
        <taxon>Alphaproteobacteria</taxon>
        <taxon>Sphingomonadales</taxon>
        <taxon>Erythrobacteraceae</taxon>
        <taxon>Altererythrobacter</taxon>
    </lineage>
</organism>
<reference evidence="3 4" key="1">
    <citation type="submission" date="2015-09" db="EMBL/GenBank/DDBJ databases">
        <title>Complete genome sequence of a benzo[a]pyrene-degrading bacterium Altererythrobacter epoxidivorans CGMCC 1.7731T.</title>
        <authorList>
            <person name="Li Z."/>
            <person name="Cheng H."/>
            <person name="Huo Y."/>
            <person name="Xu X."/>
        </authorList>
    </citation>
    <scope>NUCLEOTIDE SEQUENCE [LARGE SCALE GENOMIC DNA]</scope>
    <source>
        <strain evidence="3 4">CGMCC 1.7731</strain>
    </source>
</reference>
<name>A0A0M3TB60_9SPHN</name>
<sequence length="139" mass="15709">MSDPFRHSFRVRYAEVDPQSVVFNSRYLEYADVVVTEFFIDLRAQGKAIDSEFHVRHAEIDFLAPIRLEEMIEGRLTIERIGNSSLEKKITLHGAEDGSLRATISLVTVHVDLSTGQSMPIPDHIREAFGFPALEKAHG</sequence>
<accession>A0A0M3TB60</accession>
<evidence type="ECO:0000256" key="1">
    <source>
        <dbReference type="ARBA" id="ARBA00005953"/>
    </source>
</evidence>
<comment type="similarity">
    <text evidence="1">Belongs to the 4-hydroxybenzoyl-CoA thioesterase family.</text>
</comment>
<keyword evidence="2" id="KW-0378">Hydrolase</keyword>
<gene>
    <name evidence="3" type="ORF">AMC99_02685</name>
</gene>
<proteinExistence type="inferred from homology"/>
<dbReference type="Pfam" id="PF13279">
    <property type="entry name" value="4HBT_2"/>
    <property type="match status" value="1"/>
</dbReference>
<protein>
    <submittedName>
        <fullName evidence="3">4-hydroxybenzoyl-CoA thioesterase family active site</fullName>
    </submittedName>
</protein>
<dbReference type="PATRIC" id="fig|361183.4.peg.2638"/>